<accession>F6G1H1</accession>
<organism evidence="1 2">
    <name type="scientific">Ralstonia solanacearum (strain Po82)</name>
    <dbReference type="NCBI Taxonomy" id="1031711"/>
    <lineage>
        <taxon>Bacteria</taxon>
        <taxon>Pseudomonadati</taxon>
        <taxon>Pseudomonadota</taxon>
        <taxon>Betaproteobacteria</taxon>
        <taxon>Burkholderiales</taxon>
        <taxon>Burkholderiaceae</taxon>
        <taxon>Ralstonia</taxon>
        <taxon>Ralstonia solanacearum species complex</taxon>
    </lineage>
</organism>
<dbReference type="AlphaFoldDB" id="F6G1H1"/>
<dbReference type="eggNOG" id="ENOG5032PG4">
    <property type="taxonomic scope" value="Bacteria"/>
</dbReference>
<dbReference type="KEGG" id="rsn:RSPO_c01741"/>
<protein>
    <submittedName>
        <fullName evidence="1">Uncharacterized protein</fullName>
    </submittedName>
</protein>
<evidence type="ECO:0000313" key="1">
    <source>
        <dbReference type="EMBL" id="AEG69041.1"/>
    </source>
</evidence>
<proteinExistence type="predicted"/>
<dbReference type="GeneID" id="61361199"/>
<gene>
    <name evidence="1" type="ordered locus">RSPO_c01741</name>
</gene>
<sequence>MQYPRPPYSGATYFIDERGGQVICTKLEVCNKYDRCTAQYVKGVYQDPLDRQAGAPYAKRGAVPISHAKLPRHMCLTRFNLVGAP</sequence>
<dbReference type="RefSeq" id="WP_014616966.1">
    <property type="nucleotide sequence ID" value="NC_017574.1"/>
</dbReference>
<name>F6G1H1_RALS8</name>
<dbReference type="PATRIC" id="fig|1031711.3.peg.1693"/>
<dbReference type="EMBL" id="CP002819">
    <property type="protein sequence ID" value="AEG69041.1"/>
    <property type="molecule type" value="Genomic_DNA"/>
</dbReference>
<evidence type="ECO:0000313" key="2">
    <source>
        <dbReference type="Proteomes" id="UP000007953"/>
    </source>
</evidence>
<reference evidence="1 2" key="1">
    <citation type="journal article" date="2011" name="J. Bacteriol.">
        <title>Complete genome sequence of the plant pathogen Ralstonia solanacearum strain Po82.</title>
        <authorList>
            <person name="Xu J."/>
            <person name="Zheng H.J."/>
            <person name="Liu L."/>
            <person name="Pan Z.C."/>
            <person name="Prior P."/>
            <person name="Tang B."/>
            <person name="Xu J.S."/>
            <person name="Zhang H."/>
            <person name="Tian Q."/>
            <person name="Zhang L.Q."/>
            <person name="Feng J."/>
        </authorList>
    </citation>
    <scope>NUCLEOTIDE SEQUENCE [LARGE SCALE GENOMIC DNA]</scope>
    <source>
        <strain evidence="1 2">Po82</strain>
    </source>
</reference>
<dbReference type="Proteomes" id="UP000007953">
    <property type="component" value="Chromosome"/>
</dbReference>
<dbReference type="HOGENOM" id="CLU_171023_0_0_4"/>